<evidence type="ECO:0000313" key="2">
    <source>
        <dbReference type="Proteomes" id="UP000887577"/>
    </source>
</evidence>
<feature type="region of interest" description="Disordered" evidence="1">
    <location>
        <begin position="1"/>
        <end position="23"/>
    </location>
</feature>
<dbReference type="Proteomes" id="UP000887577">
    <property type="component" value="Unplaced"/>
</dbReference>
<reference evidence="3" key="1">
    <citation type="submission" date="2022-11" db="UniProtKB">
        <authorList>
            <consortium name="WormBaseParasite"/>
        </authorList>
    </citation>
    <scope>IDENTIFICATION</scope>
</reference>
<keyword evidence="2" id="KW-1185">Reference proteome</keyword>
<accession>A0A914YSF1</accession>
<evidence type="ECO:0000313" key="3">
    <source>
        <dbReference type="WBParaSite" id="PSU_v2.g2582.t1"/>
    </source>
</evidence>
<feature type="compositionally biased region" description="Basic and acidic residues" evidence="1">
    <location>
        <begin position="10"/>
        <end position="23"/>
    </location>
</feature>
<proteinExistence type="predicted"/>
<sequence>MLKRGINKGLRKEATGEDERSSEDYSQFHNSYFKYALNKKREKRHICIDDVAATTVDHSRVYVHNEWCDEEDGIPSSLEDKNGPDDGSFLYYPNPICPTQEDDEKEDVDILDGVLEQFQGTLELATASSHKLEDKWVEILGLERKDLRPFNNTNISFEQTANNDFDPDKRLVDRLIIQGEDEAMKAEENRIEKIVRTLYSERIRLPGGPGNTHENSLRRQINSSPSVEIYQNEVIFFPFDQSKYITTESIDAQIAISRCYFIKHSNIKDVKSYGIPDKLFEVLQSYSLPNLPLNDNILRMVETLQNFSFIKCLFTDTVSKFDFNGCCQKLKSEVSPFRIARFAEQLLNSVIHQVKSCNLKPEYFDSSVLPLQSTLSRSSINFAPPPSKIPRLNDTLFNGEGYRYFAAREHQKTIRYPNQIINSENYENQISNLVSKVLSSEKGSAVFLKERITQFFSPEAIYTLLTFLRFYADYRGKDISQFPCHKELPESAQKDLTELPLIEGILKERGALRDIPNIPVFHESAAAPMEIDYDFDNDFNYQDSSTDFYDSLSFSPQQLTAKKSQDIFVNSDNTATTATVEIDHPFENNDETNEFDQNFFNDIRQETIDEASNDSLTKIVNQRFGIPVTRRISTRLKRNAKKIEFVYDDSHWETPADKRAQKKKPIIREELENLHDDNLLFAPRETFSNITTSRCQKSASNSSGMLESARIPRSQDTSLPEVISNKFAYRLELGQTIPGNDVWIYFKNFFQ</sequence>
<organism evidence="2 3">
    <name type="scientific">Panagrolaimus superbus</name>
    <dbReference type="NCBI Taxonomy" id="310955"/>
    <lineage>
        <taxon>Eukaryota</taxon>
        <taxon>Metazoa</taxon>
        <taxon>Ecdysozoa</taxon>
        <taxon>Nematoda</taxon>
        <taxon>Chromadorea</taxon>
        <taxon>Rhabditida</taxon>
        <taxon>Tylenchina</taxon>
        <taxon>Panagrolaimomorpha</taxon>
        <taxon>Panagrolaimoidea</taxon>
        <taxon>Panagrolaimidae</taxon>
        <taxon>Panagrolaimus</taxon>
    </lineage>
</organism>
<name>A0A914YSF1_9BILA</name>
<dbReference type="AlphaFoldDB" id="A0A914YSF1"/>
<evidence type="ECO:0000256" key="1">
    <source>
        <dbReference type="SAM" id="MobiDB-lite"/>
    </source>
</evidence>
<dbReference type="WBParaSite" id="PSU_v2.g2582.t1">
    <property type="protein sequence ID" value="PSU_v2.g2582.t1"/>
    <property type="gene ID" value="PSU_v2.g2582"/>
</dbReference>
<protein>
    <submittedName>
        <fullName evidence="3">Uncharacterized protein</fullName>
    </submittedName>
</protein>